<feature type="region of interest" description="Disordered" evidence="6">
    <location>
        <begin position="154"/>
        <end position="239"/>
    </location>
</feature>
<sequence>MANNTDQNDNEGLDQGRRSAVAIGKKKNAVLILGAFVVAIIFLYYYVSKSDEKSQGTDVLKVEKVVESTPVLDEVRETAKAEKGSAVAIPEDALSLAALPDVPDLKGVEFSEEELKKLEVQDVAPAVLAPPVLPALPPPPTQLNTVANNPPILAPPVASNSLPPRSNILPTPGNASNNNRRVSAETRSGPMIAFGGGGGSATSSSVSGEGNKDTPSSTNSTGGATTPTQETITEDTPINRDSGQIKVSFMGDFRYLIAQGKVIDAVLETAINTDLKGMLRAVVTKDVHSEDGQTVLIQKGSRLIGEYNTNISLIQSRVEIAWSRLMLVNGLSISLNAYGADSLGRAGIHGQVDNKFANILVNSLLLTTIQVGSGLLLNRLFDDTKIQTSTETDGSTTTVGNIAASLAVEGVEDLTDTLEELVERYEDSKPTILVHQGAKLKVFIAQDIVFPKRIYKNVGRV</sequence>
<dbReference type="InterPro" id="IPR042217">
    <property type="entry name" value="T4SS_VirB10/TrbI"/>
</dbReference>
<dbReference type="CDD" id="cd16429">
    <property type="entry name" value="VirB10"/>
    <property type="match status" value="1"/>
</dbReference>
<name>W2V115_9RICK</name>
<gene>
    <name evidence="8" type="ORF">P857_1135</name>
</gene>
<feature type="transmembrane region" description="Helical" evidence="7">
    <location>
        <begin position="28"/>
        <end position="47"/>
    </location>
</feature>
<evidence type="ECO:0000256" key="1">
    <source>
        <dbReference type="ARBA" id="ARBA00004167"/>
    </source>
</evidence>
<dbReference type="Pfam" id="PF03743">
    <property type="entry name" value="TrbI"/>
    <property type="match status" value="1"/>
</dbReference>
<comment type="caution">
    <text evidence="8">The sequence shown here is derived from an EMBL/GenBank/DDBJ whole genome shotgun (WGS) entry which is preliminary data.</text>
</comment>
<feature type="compositionally biased region" description="Low complexity" evidence="6">
    <location>
        <begin position="221"/>
        <end position="236"/>
    </location>
</feature>
<evidence type="ECO:0000256" key="2">
    <source>
        <dbReference type="ARBA" id="ARBA00010265"/>
    </source>
</evidence>
<evidence type="ECO:0000313" key="8">
    <source>
        <dbReference type="EMBL" id="ETO91954.1"/>
    </source>
</evidence>
<proteinExistence type="inferred from homology"/>
<keyword evidence="4 7" id="KW-1133">Transmembrane helix</keyword>
<comment type="similarity">
    <text evidence="2">Belongs to the TrbI/VirB10 family.</text>
</comment>
<protein>
    <submittedName>
        <fullName evidence="8">Type IV secretion system VirB10 domain protein</fullName>
    </submittedName>
</protein>
<dbReference type="STRING" id="1401685.P857_1135"/>
<comment type="subcellular location">
    <subcellularLocation>
        <location evidence="1">Membrane</location>
        <topology evidence="1">Single-pass membrane protein</topology>
    </subcellularLocation>
</comment>
<evidence type="ECO:0000256" key="5">
    <source>
        <dbReference type="ARBA" id="ARBA00023136"/>
    </source>
</evidence>
<evidence type="ECO:0000256" key="3">
    <source>
        <dbReference type="ARBA" id="ARBA00022692"/>
    </source>
</evidence>
<evidence type="ECO:0000256" key="4">
    <source>
        <dbReference type="ARBA" id="ARBA00022989"/>
    </source>
</evidence>
<dbReference type="GO" id="GO:0016020">
    <property type="term" value="C:membrane"/>
    <property type="evidence" value="ECO:0007669"/>
    <property type="project" value="UniProtKB-SubCell"/>
</dbReference>
<dbReference type="Gene3D" id="2.40.128.260">
    <property type="entry name" value="Type IV secretion system, VirB10/TraB/TrbI"/>
    <property type="match status" value="1"/>
</dbReference>
<reference evidence="8 9" key="1">
    <citation type="journal article" date="2013" name="PLoS ONE">
        <title>Bacterial endosymbiosis in a chordate host: long-term co-evolution and conservation of secondary metabolism.</title>
        <authorList>
            <person name="Kwan J.C."/>
            <person name="Schmidt E.W."/>
        </authorList>
    </citation>
    <scope>NUCLEOTIDE SEQUENCE [LARGE SCALE GENOMIC DNA]</scope>
    <source>
        <strain evidence="9">L6</strain>
    </source>
</reference>
<keyword evidence="9" id="KW-1185">Reference proteome</keyword>
<dbReference type="Proteomes" id="UP000018951">
    <property type="component" value="Unassembled WGS sequence"/>
</dbReference>
<organism evidence="8 9">
    <name type="scientific">Candidatus Xenolissoclinum pacificiensis L6</name>
    <dbReference type="NCBI Taxonomy" id="1401685"/>
    <lineage>
        <taxon>Bacteria</taxon>
        <taxon>Pseudomonadati</taxon>
        <taxon>Pseudomonadota</taxon>
        <taxon>Alphaproteobacteria</taxon>
        <taxon>Rickettsiales</taxon>
        <taxon>Anaplasmataceae</taxon>
        <taxon>Candidatus Xenolissoclinum</taxon>
    </lineage>
</organism>
<evidence type="ECO:0000313" key="9">
    <source>
        <dbReference type="Proteomes" id="UP000018951"/>
    </source>
</evidence>
<accession>W2V115</accession>
<evidence type="ECO:0000256" key="7">
    <source>
        <dbReference type="SAM" id="Phobius"/>
    </source>
</evidence>
<dbReference type="InterPro" id="IPR005498">
    <property type="entry name" value="T4SS_VirB10/TraB/TrbI"/>
</dbReference>
<keyword evidence="3 7" id="KW-0812">Transmembrane</keyword>
<dbReference type="AlphaFoldDB" id="W2V115"/>
<evidence type="ECO:0000256" key="6">
    <source>
        <dbReference type="SAM" id="MobiDB-lite"/>
    </source>
</evidence>
<keyword evidence="5 7" id="KW-0472">Membrane</keyword>
<dbReference type="EMBL" id="AXCJ01000001">
    <property type="protein sequence ID" value="ETO91954.1"/>
    <property type="molecule type" value="Genomic_DNA"/>
</dbReference>